<keyword evidence="13" id="KW-1185">Reference proteome</keyword>
<dbReference type="Gene3D" id="3.10.10.10">
    <property type="entry name" value="HIV Type 1 Reverse Transcriptase, subunit A, domain 1"/>
    <property type="match status" value="1"/>
</dbReference>
<evidence type="ECO:0000313" key="12">
    <source>
        <dbReference type="EMBL" id="CAC5416797.1"/>
    </source>
</evidence>
<evidence type="ECO:0000259" key="10">
    <source>
        <dbReference type="PROSITE" id="PS50175"/>
    </source>
</evidence>
<dbReference type="InterPro" id="IPR001995">
    <property type="entry name" value="Peptidase_A2_cat"/>
</dbReference>
<dbReference type="Pfam" id="PF03732">
    <property type="entry name" value="Retrotrans_gag"/>
    <property type="match status" value="1"/>
</dbReference>
<dbReference type="PANTHER" id="PTHR37984">
    <property type="entry name" value="PROTEIN CBG26694"/>
    <property type="match status" value="1"/>
</dbReference>
<dbReference type="Pfam" id="PF00078">
    <property type="entry name" value="RVT_1"/>
    <property type="match status" value="1"/>
</dbReference>
<dbReference type="FunFam" id="3.10.10.10:FF:000007">
    <property type="entry name" value="Retrovirus-related Pol polyprotein from transposon 17.6-like Protein"/>
    <property type="match status" value="1"/>
</dbReference>
<dbReference type="Pfam" id="PF13975">
    <property type="entry name" value="gag-asp_proteas"/>
    <property type="match status" value="1"/>
</dbReference>
<dbReference type="InterPro" id="IPR043128">
    <property type="entry name" value="Rev_trsase/Diguanyl_cyclase"/>
</dbReference>
<keyword evidence="5" id="KW-0255">Endonuclease</keyword>
<keyword evidence="1" id="KW-0645">Protease</keyword>
<protein>
    <submittedName>
        <fullName evidence="12">Transposon Ty3-I Gag-Pol polyprotein,Transposon Ty3-G Gag-Pol polyprotein</fullName>
    </submittedName>
</protein>
<dbReference type="PROSITE" id="PS50878">
    <property type="entry name" value="RT_POL"/>
    <property type="match status" value="1"/>
</dbReference>
<evidence type="ECO:0000256" key="9">
    <source>
        <dbReference type="SAM" id="MobiDB-lite"/>
    </source>
</evidence>
<dbReference type="InterPro" id="IPR043502">
    <property type="entry name" value="DNA/RNA_pol_sf"/>
</dbReference>
<keyword evidence="2" id="KW-0808">Transferase</keyword>
<dbReference type="GO" id="GO:0003964">
    <property type="term" value="F:RNA-directed DNA polymerase activity"/>
    <property type="evidence" value="ECO:0007669"/>
    <property type="project" value="UniProtKB-KW"/>
</dbReference>
<evidence type="ECO:0000256" key="5">
    <source>
        <dbReference type="ARBA" id="ARBA00022759"/>
    </source>
</evidence>
<keyword evidence="4" id="KW-0540">Nuclease</keyword>
<dbReference type="SUPFAM" id="SSF56672">
    <property type="entry name" value="DNA/RNA polymerases"/>
    <property type="match status" value="1"/>
</dbReference>
<sequence>MRYWLRSADMQPQNAVIMDQPIVEEMQLENQPPPPPPQQNIPPPPPPQQNIPPPPQQNIPPPQQNIPPPPPPVQNQPPVHQNQPPLVPVQQPPVQAVASGQGIHRSSPPGFTNSKIMVNLKHYNGETDAVQWWASFLAYITLQRMAEWEAILVLPFYLCGIAEQWFEMIDTTTKSSLANIKLSFLNRFKQHKQEDIGLTYLRQQENEPVDQYLHRALNYNKTNSVSEQFLVKLAYRGLKPQIKQIVVPQNPVSMSDLLSKSITAEMTVNMVQPQQSNVENSILKAVSSIEDKIMDKISQRLDSIAAISSNSNKQQSDYVPYNPRNNHANNYQHSQSFQVPTYNDHQPMMPAVQRQRPVINNGPLGSCIGCDKCTTYVTIGTTRTKALIDTGANISVMNRNLLDKTSYAKVPLQPGAMKQVIAANGNHVQVLGKLSITLHIGNKQFTQTVHILDQLHHSLILGVDFMRKNEAFINFQDCTLELKDNPNIVLSSITLNSGLVRTKKVVTLPKHSETLIQVSVSKQDEDSTVLLEPLDAPPQFLQNVVVAKCLVRIHSGEALLRLLNPTATDIKLRPHKVIAKVSHVNTEEIHSIDELGCTHLYNHHIETVPGAKPFRSPPYRQTPKVRAEQDRQVKELLDNDIIEPSISNWASPVVMCFKKSGEMRMAIDYRKVNSLSIPQTFPLPHMESVFDAIGEVKAQYFSCVDLKSGFHQVPLTEESKHKSAFITQTGIYQFKRMPFGLMNSPITFQAMMSHVLRGLNWKFVLVYVDDILIFSRTFEDHLNHLSQVFDRLRHANLKLHPSKCHFAVKEIMFLGHIISREGVKVDPAKTSAVSKFPTPQTQKQLRSFLGMANYYRRFIKDHSKIVFPLNSLLHKDQPVKLKWTPKCQTAFDTIKHALVNAPVLSYPDLDKPFILTCDASDTAIAFVLGQLNSDKKEYAIAYGNKSLTKEERNYTTSEKECLAILKGVETFRPYLANSAFTVITDHNALVWLKSAKHTGRLSRWALKLQDLNFDIIHRPGKSNVVADCLSRVTNPFRATQIDTLSIPTQDQGISSFDSIDSHVSLENLSSEFDDEVQFGAEVHFYYASEHATDCQECPIISAVDTENIQNIVEDKPAL</sequence>
<dbReference type="GO" id="GO:0004190">
    <property type="term" value="F:aspartic-type endopeptidase activity"/>
    <property type="evidence" value="ECO:0007669"/>
    <property type="project" value="InterPro"/>
</dbReference>
<feature type="domain" description="Peptidase A2" evidence="10">
    <location>
        <begin position="384"/>
        <end position="465"/>
    </location>
</feature>
<dbReference type="Pfam" id="PF17919">
    <property type="entry name" value="RT_RNaseH_2"/>
    <property type="match status" value="1"/>
</dbReference>
<feature type="region of interest" description="Disordered" evidence="9">
    <location>
        <begin position="1"/>
        <end position="111"/>
    </location>
</feature>
<organism evidence="12 13">
    <name type="scientific">Mytilus coruscus</name>
    <name type="common">Sea mussel</name>
    <dbReference type="NCBI Taxonomy" id="42192"/>
    <lineage>
        <taxon>Eukaryota</taxon>
        <taxon>Metazoa</taxon>
        <taxon>Spiralia</taxon>
        <taxon>Lophotrochozoa</taxon>
        <taxon>Mollusca</taxon>
        <taxon>Bivalvia</taxon>
        <taxon>Autobranchia</taxon>
        <taxon>Pteriomorphia</taxon>
        <taxon>Mytilida</taxon>
        <taxon>Mytiloidea</taxon>
        <taxon>Mytilidae</taxon>
        <taxon>Mytilinae</taxon>
        <taxon>Mytilus</taxon>
    </lineage>
</organism>
<dbReference type="Proteomes" id="UP000507470">
    <property type="component" value="Unassembled WGS sequence"/>
</dbReference>
<keyword evidence="3" id="KW-0548">Nucleotidyltransferase</keyword>
<dbReference type="SUPFAM" id="SSF50630">
    <property type="entry name" value="Acid proteases"/>
    <property type="match status" value="1"/>
</dbReference>
<keyword evidence="6" id="KW-0378">Hydrolase</keyword>
<reference evidence="12 13" key="1">
    <citation type="submission" date="2020-06" db="EMBL/GenBank/DDBJ databases">
        <authorList>
            <person name="Li R."/>
            <person name="Bekaert M."/>
        </authorList>
    </citation>
    <scope>NUCLEOTIDE SEQUENCE [LARGE SCALE GENOMIC DNA]</scope>
    <source>
        <strain evidence="13">wild</strain>
    </source>
</reference>
<dbReference type="PROSITE" id="PS50175">
    <property type="entry name" value="ASP_PROT_RETROV"/>
    <property type="match status" value="1"/>
</dbReference>
<accession>A0A6J8E8X9</accession>
<feature type="compositionally biased region" description="Pro residues" evidence="9">
    <location>
        <begin position="31"/>
        <end position="75"/>
    </location>
</feature>
<evidence type="ECO:0000256" key="4">
    <source>
        <dbReference type="ARBA" id="ARBA00022722"/>
    </source>
</evidence>
<dbReference type="EMBL" id="CACVKT020008686">
    <property type="protein sequence ID" value="CAC5416797.1"/>
    <property type="molecule type" value="Genomic_DNA"/>
</dbReference>
<dbReference type="PANTHER" id="PTHR37984:SF5">
    <property type="entry name" value="PROTEIN NYNRIN-LIKE"/>
    <property type="match status" value="1"/>
</dbReference>
<evidence type="ECO:0000256" key="7">
    <source>
        <dbReference type="ARBA" id="ARBA00022918"/>
    </source>
</evidence>
<dbReference type="FunFam" id="3.30.70.270:FF:000026">
    <property type="entry name" value="Transposon Ty3-G Gag-Pol polyprotein"/>
    <property type="match status" value="1"/>
</dbReference>
<gene>
    <name evidence="12" type="ORF">MCOR_49378</name>
</gene>
<dbReference type="Gene3D" id="2.40.70.10">
    <property type="entry name" value="Acid Proteases"/>
    <property type="match status" value="1"/>
</dbReference>
<dbReference type="GO" id="GO:0004519">
    <property type="term" value="F:endonuclease activity"/>
    <property type="evidence" value="ECO:0007669"/>
    <property type="project" value="UniProtKB-KW"/>
</dbReference>
<dbReference type="InterPro" id="IPR005162">
    <property type="entry name" value="Retrotrans_gag_dom"/>
</dbReference>
<dbReference type="CDD" id="cd09274">
    <property type="entry name" value="RNase_HI_RT_Ty3"/>
    <property type="match status" value="1"/>
</dbReference>
<dbReference type="AlphaFoldDB" id="A0A6J8E8X9"/>
<evidence type="ECO:0000256" key="3">
    <source>
        <dbReference type="ARBA" id="ARBA00022695"/>
    </source>
</evidence>
<evidence type="ECO:0000313" key="13">
    <source>
        <dbReference type="Proteomes" id="UP000507470"/>
    </source>
</evidence>
<dbReference type="InterPro" id="IPR000477">
    <property type="entry name" value="RT_dom"/>
</dbReference>
<dbReference type="GO" id="GO:0006508">
    <property type="term" value="P:proteolysis"/>
    <property type="evidence" value="ECO:0007669"/>
    <property type="project" value="UniProtKB-KW"/>
</dbReference>
<keyword evidence="8" id="KW-0511">Multifunctional enzyme</keyword>
<evidence type="ECO:0000256" key="2">
    <source>
        <dbReference type="ARBA" id="ARBA00022679"/>
    </source>
</evidence>
<proteinExistence type="predicted"/>
<dbReference type="InterPro" id="IPR050951">
    <property type="entry name" value="Retrovirus_Pol_polyprotein"/>
</dbReference>
<feature type="domain" description="Reverse transcriptase" evidence="11">
    <location>
        <begin position="638"/>
        <end position="818"/>
    </location>
</feature>
<name>A0A6J8E8X9_MYTCO</name>
<evidence type="ECO:0000259" key="11">
    <source>
        <dbReference type="PROSITE" id="PS50878"/>
    </source>
</evidence>
<evidence type="ECO:0000256" key="6">
    <source>
        <dbReference type="ARBA" id="ARBA00022801"/>
    </source>
</evidence>
<dbReference type="CDD" id="cd00303">
    <property type="entry name" value="retropepsin_like"/>
    <property type="match status" value="1"/>
</dbReference>
<keyword evidence="7" id="KW-0695">RNA-directed DNA polymerase</keyword>
<evidence type="ECO:0000256" key="1">
    <source>
        <dbReference type="ARBA" id="ARBA00022670"/>
    </source>
</evidence>
<dbReference type="FunFam" id="3.10.20.370:FF:000001">
    <property type="entry name" value="Retrovirus-related Pol polyprotein from transposon 17.6-like protein"/>
    <property type="match status" value="1"/>
</dbReference>
<dbReference type="CDD" id="cd01647">
    <property type="entry name" value="RT_LTR"/>
    <property type="match status" value="1"/>
</dbReference>
<dbReference type="InterPro" id="IPR021109">
    <property type="entry name" value="Peptidase_aspartic_dom_sf"/>
</dbReference>
<evidence type="ECO:0000256" key="8">
    <source>
        <dbReference type="ARBA" id="ARBA00023268"/>
    </source>
</evidence>
<dbReference type="OrthoDB" id="8000983at2759"/>
<dbReference type="Gene3D" id="3.30.70.270">
    <property type="match status" value="2"/>
</dbReference>
<dbReference type="Gene3D" id="3.10.20.370">
    <property type="match status" value="1"/>
</dbReference>
<dbReference type="InterPro" id="IPR041577">
    <property type="entry name" value="RT_RNaseH_2"/>
</dbReference>